<keyword evidence="2" id="KW-1185">Reference proteome</keyword>
<name>A0A0R1ZDR1_9LACO</name>
<dbReference type="Proteomes" id="UP000051291">
    <property type="component" value="Unassembled WGS sequence"/>
</dbReference>
<dbReference type="EMBL" id="AYYZ01000011">
    <property type="protein sequence ID" value="KRM52984.1"/>
    <property type="molecule type" value="Genomic_DNA"/>
</dbReference>
<evidence type="ECO:0000313" key="1">
    <source>
        <dbReference type="EMBL" id="KRM52984.1"/>
    </source>
</evidence>
<organism evidence="1 2">
    <name type="scientific">Ligilactobacillus araffinosus DSM 20653</name>
    <dbReference type="NCBI Taxonomy" id="1423820"/>
    <lineage>
        <taxon>Bacteria</taxon>
        <taxon>Bacillati</taxon>
        <taxon>Bacillota</taxon>
        <taxon>Bacilli</taxon>
        <taxon>Lactobacillales</taxon>
        <taxon>Lactobacillaceae</taxon>
        <taxon>Ligilactobacillus</taxon>
    </lineage>
</organism>
<reference evidence="1 2" key="1">
    <citation type="journal article" date="2015" name="Genome Announc.">
        <title>Expanding the biotechnology potential of lactobacilli through comparative genomics of 213 strains and associated genera.</title>
        <authorList>
            <person name="Sun Z."/>
            <person name="Harris H.M."/>
            <person name="McCann A."/>
            <person name="Guo C."/>
            <person name="Argimon S."/>
            <person name="Zhang W."/>
            <person name="Yang X."/>
            <person name="Jeffery I.B."/>
            <person name="Cooney J.C."/>
            <person name="Kagawa T.F."/>
            <person name="Liu W."/>
            <person name="Song Y."/>
            <person name="Salvetti E."/>
            <person name="Wrobel A."/>
            <person name="Rasinkangas P."/>
            <person name="Parkhill J."/>
            <person name="Rea M.C."/>
            <person name="O'Sullivan O."/>
            <person name="Ritari J."/>
            <person name="Douillard F.P."/>
            <person name="Paul Ross R."/>
            <person name="Yang R."/>
            <person name="Briner A.E."/>
            <person name="Felis G.E."/>
            <person name="de Vos W.M."/>
            <person name="Barrangou R."/>
            <person name="Klaenhammer T.R."/>
            <person name="Caufield P.W."/>
            <person name="Cui Y."/>
            <person name="Zhang H."/>
            <person name="O'Toole P.W."/>
        </authorList>
    </citation>
    <scope>NUCLEOTIDE SEQUENCE [LARGE SCALE GENOMIC DNA]</scope>
    <source>
        <strain evidence="1 2">DSM 20653</strain>
    </source>
</reference>
<accession>A0A0R1ZDR1</accession>
<evidence type="ECO:0008006" key="3">
    <source>
        <dbReference type="Google" id="ProtNLM"/>
    </source>
</evidence>
<dbReference type="AlphaFoldDB" id="A0A0R1ZDR1"/>
<protein>
    <recommendedName>
        <fullName evidence="3">YtxH domain-containing protein</fullName>
    </recommendedName>
</protein>
<dbReference type="PATRIC" id="fig|1423820.4.peg.130"/>
<proteinExistence type="predicted"/>
<dbReference type="RefSeq" id="WP_057906296.1">
    <property type="nucleotide sequence ID" value="NZ_AYYZ01000011.1"/>
</dbReference>
<gene>
    <name evidence="1" type="ORF">FC64_GL000127</name>
</gene>
<evidence type="ECO:0000313" key="2">
    <source>
        <dbReference type="Proteomes" id="UP000051291"/>
    </source>
</evidence>
<sequence length="162" mass="18608">MKKSFLLGLGAAAASAFVISKKLTESQKDRIAMKIDETLLNLRDTAVKYDKYAHDYLDENRDTINNFKQSISDRFNHLKDESVVSDAFSSLKQATSDLKTYIQDSKDDIDQPFEDHDDVMQDDIFIDDPNFGEEDELKTVTFFPEGWKEPEKSLDDNNEPQL</sequence>
<comment type="caution">
    <text evidence="1">The sequence shown here is derived from an EMBL/GenBank/DDBJ whole genome shotgun (WGS) entry which is preliminary data.</text>
</comment>
<dbReference type="STRING" id="1423820.FC64_GL000127"/>